<dbReference type="CDD" id="cd03257">
    <property type="entry name" value="ABC_NikE_OppD_transporters"/>
    <property type="match status" value="2"/>
</dbReference>
<keyword evidence="3" id="KW-0813">Transport</keyword>
<evidence type="ECO:0000256" key="5">
    <source>
        <dbReference type="ARBA" id="ARBA00022741"/>
    </source>
</evidence>
<comment type="subcellular location">
    <subcellularLocation>
        <location evidence="1">Cell membrane</location>
        <topology evidence="1">Peripheral membrane protein</topology>
    </subcellularLocation>
</comment>
<feature type="domain" description="ABC transporter" evidence="8">
    <location>
        <begin position="8"/>
        <end position="272"/>
    </location>
</feature>
<dbReference type="Pfam" id="PF08352">
    <property type="entry name" value="oligo_HPY"/>
    <property type="match status" value="2"/>
</dbReference>
<evidence type="ECO:0000313" key="9">
    <source>
        <dbReference type="EMBL" id="MFI2485607.1"/>
    </source>
</evidence>
<keyword evidence="5" id="KW-0547">Nucleotide-binding</keyword>
<accession>A0ABW7XDP4</accession>
<evidence type="ECO:0000256" key="4">
    <source>
        <dbReference type="ARBA" id="ARBA00022475"/>
    </source>
</evidence>
<dbReference type="InterPro" id="IPR050388">
    <property type="entry name" value="ABC_Ni/Peptide_Import"/>
</dbReference>
<proteinExistence type="inferred from homology"/>
<keyword evidence="10" id="KW-1185">Reference proteome</keyword>
<reference evidence="9 10" key="1">
    <citation type="submission" date="2024-10" db="EMBL/GenBank/DDBJ databases">
        <title>The Natural Products Discovery Center: Release of the First 8490 Sequenced Strains for Exploring Actinobacteria Biosynthetic Diversity.</title>
        <authorList>
            <person name="Kalkreuter E."/>
            <person name="Kautsar S.A."/>
            <person name="Yang D."/>
            <person name="Bader C.D."/>
            <person name="Teijaro C.N."/>
            <person name="Fluegel L."/>
            <person name="Davis C.M."/>
            <person name="Simpson J.R."/>
            <person name="Lauterbach L."/>
            <person name="Steele A.D."/>
            <person name="Gui C."/>
            <person name="Meng S."/>
            <person name="Li G."/>
            <person name="Viehrig K."/>
            <person name="Ye F."/>
            <person name="Su P."/>
            <person name="Kiefer A.F."/>
            <person name="Nichols A."/>
            <person name="Cepeda A.J."/>
            <person name="Yan W."/>
            <person name="Fan B."/>
            <person name="Jiang Y."/>
            <person name="Adhikari A."/>
            <person name="Zheng C.-J."/>
            <person name="Schuster L."/>
            <person name="Cowan T.M."/>
            <person name="Smanski M.J."/>
            <person name="Chevrette M.G."/>
            <person name="De Carvalho L.P.S."/>
            <person name="Shen B."/>
        </authorList>
    </citation>
    <scope>NUCLEOTIDE SEQUENCE [LARGE SCALE GENOMIC DNA]</scope>
    <source>
        <strain evidence="9 10">NPDC019481</strain>
    </source>
</reference>
<dbReference type="PROSITE" id="PS50893">
    <property type="entry name" value="ABC_TRANSPORTER_2"/>
    <property type="match status" value="2"/>
</dbReference>
<evidence type="ECO:0000256" key="6">
    <source>
        <dbReference type="ARBA" id="ARBA00022840"/>
    </source>
</evidence>
<dbReference type="EMBL" id="JBIRYI010000001">
    <property type="protein sequence ID" value="MFI2485607.1"/>
    <property type="molecule type" value="Genomic_DNA"/>
</dbReference>
<protein>
    <submittedName>
        <fullName evidence="9">Dipeptide ABC transporter ATP-binding protein</fullName>
    </submittedName>
</protein>
<dbReference type="InterPro" id="IPR003439">
    <property type="entry name" value="ABC_transporter-like_ATP-bd"/>
</dbReference>
<dbReference type="SMART" id="SM00382">
    <property type="entry name" value="AAA"/>
    <property type="match status" value="2"/>
</dbReference>
<evidence type="ECO:0000256" key="7">
    <source>
        <dbReference type="ARBA" id="ARBA00023136"/>
    </source>
</evidence>
<evidence type="ECO:0000256" key="2">
    <source>
        <dbReference type="ARBA" id="ARBA00005417"/>
    </source>
</evidence>
<gene>
    <name evidence="9" type="ORF">ACH47X_01800</name>
</gene>
<evidence type="ECO:0000259" key="8">
    <source>
        <dbReference type="PROSITE" id="PS50893"/>
    </source>
</evidence>
<dbReference type="PANTHER" id="PTHR43297">
    <property type="entry name" value="OLIGOPEPTIDE TRANSPORT ATP-BINDING PROTEIN APPD"/>
    <property type="match status" value="1"/>
</dbReference>
<dbReference type="InterPro" id="IPR013563">
    <property type="entry name" value="Oligopep_ABC_C"/>
</dbReference>
<dbReference type="InterPro" id="IPR017871">
    <property type="entry name" value="ABC_transporter-like_CS"/>
</dbReference>
<dbReference type="InterPro" id="IPR027417">
    <property type="entry name" value="P-loop_NTPase"/>
</dbReference>
<organism evidence="9 10">
    <name type="scientific">Promicromonospora kroppenstedtii</name>
    <dbReference type="NCBI Taxonomy" id="440482"/>
    <lineage>
        <taxon>Bacteria</taxon>
        <taxon>Bacillati</taxon>
        <taxon>Actinomycetota</taxon>
        <taxon>Actinomycetes</taxon>
        <taxon>Micrococcales</taxon>
        <taxon>Promicromonosporaceae</taxon>
        <taxon>Promicromonospora</taxon>
    </lineage>
</organism>
<dbReference type="SUPFAM" id="SSF52540">
    <property type="entry name" value="P-loop containing nucleoside triphosphate hydrolases"/>
    <property type="match status" value="2"/>
</dbReference>
<sequence length="589" mass="61595">MTDGQPLLRVEGLSVVFDDAAVPAVDGVSWALRPGRVTALVGESGSGKTVSAMAVLGLLPEAAVVDGSIRLGSGGADARSGAAAAGTELVGAPAEAFREVRGAVLSLVSQEPMSAWNPVLTVGDQIAEALRAHRHGPDRPNRREAHTRVLELLLEAGLRDPERVAASYPHQLSGGQLQRALVAMGLSQDPVAIIADEPTTALDVTVQAGILDLLRGLRDERGTAVLLITHDMGVVADLADDVVVMRDGRIVEAALVRELFAAPREEYTRTLLAAVPRLGERGLPVERTPLVEPVETSSAGNQVSTGSASGVGSTNGVGASGAAVLLDDVTVAYGGRHPVLAADGVTLEIGRGEVLGLVGESGSGKSTLGQVVAGLLRPTSGRAVVDGVDLARASRRQRAERRRATGVVFQDPASTLNPRWTVAQSVDEPLRLHSGLDRPAREARVRELLELVRLGPQYGPRYPHELSGGQRQRVAIARAVALGPRVLVADEPTSALDVSVQAHVLDLFGDLQAELGFACLFVSHDLAVVERVADRVAVMREGRIVETGVTARVLGAPEDPYTRALVAAAPVADPDAQAARRADRQAVRV</sequence>
<comment type="caution">
    <text evidence="9">The sequence shown here is derived from an EMBL/GenBank/DDBJ whole genome shotgun (WGS) entry which is preliminary data.</text>
</comment>
<evidence type="ECO:0000313" key="10">
    <source>
        <dbReference type="Proteomes" id="UP001611580"/>
    </source>
</evidence>
<keyword evidence="4" id="KW-1003">Cell membrane</keyword>
<comment type="similarity">
    <text evidence="2">Belongs to the ABC transporter superfamily.</text>
</comment>
<dbReference type="GO" id="GO:0005524">
    <property type="term" value="F:ATP binding"/>
    <property type="evidence" value="ECO:0007669"/>
    <property type="project" value="UniProtKB-KW"/>
</dbReference>
<dbReference type="InterPro" id="IPR003593">
    <property type="entry name" value="AAA+_ATPase"/>
</dbReference>
<feature type="domain" description="ABC transporter" evidence="8">
    <location>
        <begin position="324"/>
        <end position="566"/>
    </location>
</feature>
<evidence type="ECO:0000256" key="1">
    <source>
        <dbReference type="ARBA" id="ARBA00004202"/>
    </source>
</evidence>
<name>A0ABW7XDP4_9MICO</name>
<dbReference type="RefSeq" id="WP_397401504.1">
    <property type="nucleotide sequence ID" value="NZ_JBIRYI010000001.1"/>
</dbReference>
<dbReference type="Proteomes" id="UP001611580">
    <property type="component" value="Unassembled WGS sequence"/>
</dbReference>
<keyword evidence="6 9" id="KW-0067">ATP-binding</keyword>
<keyword evidence="7" id="KW-0472">Membrane</keyword>
<evidence type="ECO:0000256" key="3">
    <source>
        <dbReference type="ARBA" id="ARBA00022448"/>
    </source>
</evidence>
<dbReference type="Gene3D" id="3.40.50.300">
    <property type="entry name" value="P-loop containing nucleotide triphosphate hydrolases"/>
    <property type="match status" value="2"/>
</dbReference>
<dbReference type="PROSITE" id="PS00211">
    <property type="entry name" value="ABC_TRANSPORTER_1"/>
    <property type="match status" value="2"/>
</dbReference>
<dbReference type="NCBIfam" id="NF008453">
    <property type="entry name" value="PRK11308.1"/>
    <property type="match status" value="2"/>
</dbReference>
<dbReference type="PANTHER" id="PTHR43297:SF2">
    <property type="entry name" value="DIPEPTIDE TRANSPORT ATP-BINDING PROTEIN DPPD"/>
    <property type="match status" value="1"/>
</dbReference>
<dbReference type="Pfam" id="PF00005">
    <property type="entry name" value="ABC_tran"/>
    <property type="match status" value="2"/>
</dbReference>